<gene>
    <name evidence="1" type="ORF">AB6713_19885</name>
</gene>
<name>A0ABV4HW76_9GAMM</name>
<protein>
    <submittedName>
        <fullName evidence="1">Uncharacterized protein</fullName>
    </submittedName>
</protein>
<proteinExistence type="predicted"/>
<dbReference type="EMBL" id="JBFWIC010000055">
    <property type="protein sequence ID" value="MEZ0476843.1"/>
    <property type="molecule type" value="Genomic_DNA"/>
</dbReference>
<comment type="caution">
    <text evidence="1">The sequence shown here is derived from an EMBL/GenBank/DDBJ whole genome shotgun (WGS) entry which is preliminary data.</text>
</comment>
<dbReference type="RefSeq" id="WP_370566123.1">
    <property type="nucleotide sequence ID" value="NZ_JBFWIC010000055.1"/>
</dbReference>
<accession>A0ABV4HW76</accession>
<reference evidence="1 2" key="1">
    <citation type="submission" date="2024-07" db="EMBL/GenBank/DDBJ databases">
        <title>Luteimonas salilacus sp. nov., isolated from the shore soil of Salt Lake in Tibet of China.</title>
        <authorList>
            <person name="Zhang X."/>
            <person name="Li A."/>
        </authorList>
    </citation>
    <scope>NUCLEOTIDE SEQUENCE [LARGE SCALE GENOMIC DNA]</scope>
    <source>
        <strain evidence="1 2">B3-2-R+30</strain>
    </source>
</reference>
<keyword evidence="2" id="KW-1185">Reference proteome</keyword>
<dbReference type="Proteomes" id="UP001566331">
    <property type="component" value="Unassembled WGS sequence"/>
</dbReference>
<evidence type="ECO:0000313" key="2">
    <source>
        <dbReference type="Proteomes" id="UP001566331"/>
    </source>
</evidence>
<organism evidence="1 2">
    <name type="scientific">Luteimonas salinilitoris</name>
    <dbReference type="NCBI Taxonomy" id="3237697"/>
    <lineage>
        <taxon>Bacteria</taxon>
        <taxon>Pseudomonadati</taxon>
        <taxon>Pseudomonadota</taxon>
        <taxon>Gammaproteobacteria</taxon>
        <taxon>Lysobacterales</taxon>
        <taxon>Lysobacteraceae</taxon>
        <taxon>Luteimonas</taxon>
    </lineage>
</organism>
<sequence length="66" mass="7155">MHARPWGGRAAVLLAARALLAPSWWWTASRPAAGFVQNFVDLDHGTDDSARAVAYDPKNGVMLSHP</sequence>
<evidence type="ECO:0000313" key="1">
    <source>
        <dbReference type="EMBL" id="MEZ0476843.1"/>
    </source>
</evidence>